<dbReference type="EMBL" id="PDNB01000071">
    <property type="protein sequence ID" value="PGH11560.1"/>
    <property type="molecule type" value="Genomic_DNA"/>
</dbReference>
<name>A0A2B7XRF7_9EURO</name>
<accession>A0A2B7XRF7</accession>
<dbReference type="OrthoDB" id="440424at2759"/>
<feature type="region of interest" description="Disordered" evidence="1">
    <location>
        <begin position="109"/>
        <end position="210"/>
    </location>
</feature>
<sequence length="210" mass="22434">MSPKARNTFVPPVFRQCKANIRDKRHRSALGVFNDHQFDFGGQFSVEAFKKKSSLAASWQSSIGNVAAGNLFAICTSAGMSGAGFATLTAGLACASSATAAVCLTEAAKESKGSSRDLGNNRGNNGGGRLDDDDDDDNNDNDGDNDNGDGGDDDHGGTNGPRKTKSKVNNKDIMEKRANKNPHQKPHGEETPNQLWWWSCQRGSRKQSGD</sequence>
<dbReference type="AlphaFoldDB" id="A0A2B7XRF7"/>
<feature type="compositionally biased region" description="Acidic residues" evidence="1">
    <location>
        <begin position="131"/>
        <end position="152"/>
    </location>
</feature>
<reference evidence="2 3" key="1">
    <citation type="submission" date="2017-10" db="EMBL/GenBank/DDBJ databases">
        <title>Comparative genomics in systemic dimorphic fungi from Ajellomycetaceae.</title>
        <authorList>
            <person name="Munoz J.F."/>
            <person name="Mcewen J.G."/>
            <person name="Clay O.K."/>
            <person name="Cuomo C.A."/>
        </authorList>
    </citation>
    <scope>NUCLEOTIDE SEQUENCE [LARGE SCALE GENOMIC DNA]</scope>
    <source>
        <strain evidence="2 3">UAMH5409</strain>
    </source>
</reference>
<evidence type="ECO:0000256" key="1">
    <source>
        <dbReference type="SAM" id="MobiDB-lite"/>
    </source>
</evidence>
<dbReference type="InterPro" id="IPR038213">
    <property type="entry name" value="IFI6/IFI27-like_sf"/>
</dbReference>
<proteinExistence type="predicted"/>
<dbReference type="Gene3D" id="6.10.110.10">
    <property type="match status" value="1"/>
</dbReference>
<organism evidence="2 3">
    <name type="scientific">Helicocarpus griseus UAMH5409</name>
    <dbReference type="NCBI Taxonomy" id="1447875"/>
    <lineage>
        <taxon>Eukaryota</taxon>
        <taxon>Fungi</taxon>
        <taxon>Dikarya</taxon>
        <taxon>Ascomycota</taxon>
        <taxon>Pezizomycotina</taxon>
        <taxon>Eurotiomycetes</taxon>
        <taxon>Eurotiomycetidae</taxon>
        <taxon>Onygenales</taxon>
        <taxon>Ajellomycetaceae</taxon>
        <taxon>Helicocarpus</taxon>
    </lineage>
</organism>
<evidence type="ECO:0000313" key="3">
    <source>
        <dbReference type="Proteomes" id="UP000223968"/>
    </source>
</evidence>
<gene>
    <name evidence="2" type="ORF">AJ79_04818</name>
</gene>
<protein>
    <submittedName>
        <fullName evidence="2">Uncharacterized protein</fullName>
    </submittedName>
</protein>
<evidence type="ECO:0000313" key="2">
    <source>
        <dbReference type="EMBL" id="PGH11560.1"/>
    </source>
</evidence>
<feature type="compositionally biased region" description="Basic and acidic residues" evidence="1">
    <location>
        <begin position="169"/>
        <end position="178"/>
    </location>
</feature>
<comment type="caution">
    <text evidence="2">The sequence shown here is derived from an EMBL/GenBank/DDBJ whole genome shotgun (WGS) entry which is preliminary data.</text>
</comment>
<keyword evidence="3" id="KW-1185">Reference proteome</keyword>
<dbReference type="Proteomes" id="UP000223968">
    <property type="component" value="Unassembled WGS sequence"/>
</dbReference>